<evidence type="ECO:0000313" key="16">
    <source>
        <dbReference type="Proteomes" id="UP000046393"/>
    </source>
</evidence>
<feature type="compositionally biased region" description="Polar residues" evidence="13">
    <location>
        <begin position="457"/>
        <end position="472"/>
    </location>
</feature>
<feature type="domain" description="GDPGP1-like N-terminal" evidence="15">
    <location>
        <begin position="43"/>
        <end position="205"/>
    </location>
</feature>
<comment type="subcellular location">
    <subcellularLocation>
        <location evidence="3">Cytoplasm</location>
    </subcellularLocation>
</comment>
<evidence type="ECO:0000256" key="9">
    <source>
        <dbReference type="ARBA" id="ARBA00022679"/>
    </source>
</evidence>
<evidence type="ECO:0000256" key="3">
    <source>
        <dbReference type="ARBA" id="ARBA00004496"/>
    </source>
</evidence>
<comment type="similarity">
    <text evidence="4">Belongs to the GDPGP1 family.</text>
</comment>
<evidence type="ECO:0000256" key="10">
    <source>
        <dbReference type="ARBA" id="ARBA00022695"/>
    </source>
</evidence>
<feature type="region of interest" description="Disordered" evidence="13">
    <location>
        <begin position="416"/>
        <end position="472"/>
    </location>
</feature>
<dbReference type="GO" id="GO:0005085">
    <property type="term" value="F:guanyl-nucleotide exchange factor activity"/>
    <property type="evidence" value="ECO:0007669"/>
    <property type="project" value="UniProtKB-KW"/>
</dbReference>
<evidence type="ECO:0000259" key="14">
    <source>
        <dbReference type="Pfam" id="PF26216"/>
    </source>
</evidence>
<dbReference type="AlphaFoldDB" id="A0A0N5AJ90"/>
<proteinExistence type="inferred from homology"/>
<dbReference type="InterPro" id="IPR058866">
    <property type="entry name" value="GDPGP1_N"/>
</dbReference>
<dbReference type="GO" id="GO:0000166">
    <property type="term" value="F:nucleotide binding"/>
    <property type="evidence" value="ECO:0007669"/>
    <property type="project" value="UniProtKB-KW"/>
</dbReference>
<evidence type="ECO:0000256" key="7">
    <source>
        <dbReference type="ARBA" id="ARBA00022490"/>
    </source>
</evidence>
<dbReference type="GO" id="GO:0080048">
    <property type="term" value="F:GDP-D-glucose phosphorylase activity"/>
    <property type="evidence" value="ECO:0007669"/>
    <property type="project" value="UniProtKB-EC"/>
</dbReference>
<dbReference type="Pfam" id="PF26217">
    <property type="entry name" value="GDPGP1_N"/>
    <property type="match status" value="1"/>
</dbReference>
<evidence type="ECO:0000313" key="17">
    <source>
        <dbReference type="WBParaSite" id="SMUV_0000451801-mRNA-1"/>
    </source>
</evidence>
<evidence type="ECO:0000256" key="8">
    <source>
        <dbReference type="ARBA" id="ARBA00022658"/>
    </source>
</evidence>
<evidence type="ECO:0000256" key="4">
    <source>
        <dbReference type="ARBA" id="ARBA00006451"/>
    </source>
</evidence>
<accession>A0A0N5AJ90</accession>
<evidence type="ECO:0000256" key="11">
    <source>
        <dbReference type="ARBA" id="ARBA00022741"/>
    </source>
</evidence>
<evidence type="ECO:0000256" key="13">
    <source>
        <dbReference type="SAM" id="MobiDB-lite"/>
    </source>
</evidence>
<comment type="function">
    <text evidence="2">Specific and highly efficient GDP-D-glucose phosphorylase regulating the levels of GDP-D-glucose in cells.</text>
</comment>
<dbReference type="InterPro" id="IPR058865">
    <property type="entry name" value="GDPGP1_C"/>
</dbReference>
<evidence type="ECO:0000256" key="1">
    <source>
        <dbReference type="ARBA" id="ARBA00000063"/>
    </source>
</evidence>
<keyword evidence="11" id="KW-0547">Nucleotide-binding</keyword>
<dbReference type="GO" id="GO:0006006">
    <property type="term" value="P:glucose metabolic process"/>
    <property type="evidence" value="ECO:0007669"/>
    <property type="project" value="TreeGrafter"/>
</dbReference>
<dbReference type="PANTHER" id="PTHR20884">
    <property type="entry name" value="GDP-D-GLUCOSE PHOSPHORYLASE 1"/>
    <property type="match status" value="1"/>
</dbReference>
<feature type="compositionally biased region" description="Polar residues" evidence="13">
    <location>
        <begin position="419"/>
        <end position="432"/>
    </location>
</feature>
<dbReference type="Pfam" id="PF26216">
    <property type="entry name" value="GDPGP1_C"/>
    <property type="match status" value="1"/>
</dbReference>
<keyword evidence="9" id="KW-0808">Transferase</keyword>
<keyword evidence="12" id="KW-0378">Hydrolase</keyword>
<protein>
    <recommendedName>
        <fullName evidence="6">GDP-D-glucose phosphorylase 1</fullName>
        <ecNumber evidence="5">2.7.7.78</ecNumber>
    </recommendedName>
</protein>
<dbReference type="GO" id="GO:0005737">
    <property type="term" value="C:cytoplasm"/>
    <property type="evidence" value="ECO:0007669"/>
    <property type="project" value="UniProtKB-SubCell"/>
</dbReference>
<sequence>MLPVGLQAKTPVFTYETSDFIYDLRGYSPDDVNVGKCHQMGKLKDLIMARWEAARAQNAIKYNLNCMYKLLPGDFNLSMQLNVERGELRRKPQRFHRVRESFHDKRWNFTKLEEKEILLYLRCRDRPCSSDPLDQHVLAVNNSPLERGHSLIIPSLISCQPQVMTEASVRLATDVMLLIDDDTFHVLFNSLLAQASVNHLHLHALFWPYDSDLINRKCEELSDGMFVIRRPNWFVHTIVFQLTSAEMFDTFVRKVTKTLDYLSEAQIAHNVIFSRAQPLRTTGDVWCEDSEHSLPQLVTAYIIPRNSVVGAKPATNFNPAALELCGCLTAYTFRFFESATEESALRIIDEEATLPDVQFEGICAKVIDVLQGRGFRRMSIQQDTDEDVSFEPSLMDELRDSFQTFALHSPRRLFKNESRGTSSSKSPVSAFQFSFEKPQRTPIPPSPMATTTTFTTVDSSKTESTCSQISES</sequence>
<organism evidence="16 17">
    <name type="scientific">Syphacia muris</name>
    <dbReference type="NCBI Taxonomy" id="451379"/>
    <lineage>
        <taxon>Eukaryota</taxon>
        <taxon>Metazoa</taxon>
        <taxon>Ecdysozoa</taxon>
        <taxon>Nematoda</taxon>
        <taxon>Chromadorea</taxon>
        <taxon>Rhabditida</taxon>
        <taxon>Spirurina</taxon>
        <taxon>Oxyuridomorpha</taxon>
        <taxon>Oxyuroidea</taxon>
        <taxon>Oxyuridae</taxon>
        <taxon>Syphacia</taxon>
    </lineage>
</organism>
<name>A0A0N5AJ90_9BILA</name>
<dbReference type="Proteomes" id="UP000046393">
    <property type="component" value="Unplaced"/>
</dbReference>
<dbReference type="InterPro" id="IPR026506">
    <property type="entry name" value="GDPGP"/>
</dbReference>
<keyword evidence="8" id="KW-0344">Guanine-nucleotide releasing factor</keyword>
<comment type="catalytic activity">
    <reaction evidence="1">
        <text>GDP-alpha-D-glucose + phosphate = alpha-D-glucose 1-phosphate + GDP + H(+)</text>
        <dbReference type="Rhea" id="RHEA:30387"/>
        <dbReference type="ChEBI" id="CHEBI:15378"/>
        <dbReference type="ChEBI" id="CHEBI:43474"/>
        <dbReference type="ChEBI" id="CHEBI:58189"/>
        <dbReference type="ChEBI" id="CHEBI:58601"/>
        <dbReference type="ChEBI" id="CHEBI:62230"/>
        <dbReference type="EC" id="2.7.7.78"/>
    </reaction>
</comment>
<dbReference type="GO" id="GO:0016787">
    <property type="term" value="F:hydrolase activity"/>
    <property type="evidence" value="ECO:0007669"/>
    <property type="project" value="UniProtKB-KW"/>
</dbReference>
<evidence type="ECO:0000256" key="2">
    <source>
        <dbReference type="ARBA" id="ARBA00003049"/>
    </source>
</evidence>
<feature type="domain" description="GDPGP1-like C-terminal" evidence="14">
    <location>
        <begin position="224"/>
        <end position="370"/>
    </location>
</feature>
<keyword evidence="16" id="KW-1185">Reference proteome</keyword>
<dbReference type="WBParaSite" id="SMUV_0000451801-mRNA-1">
    <property type="protein sequence ID" value="SMUV_0000451801-mRNA-1"/>
    <property type="gene ID" value="SMUV_0000451801"/>
</dbReference>
<keyword evidence="10" id="KW-0548">Nucleotidyltransferase</keyword>
<reference evidence="17" key="1">
    <citation type="submission" date="2017-02" db="UniProtKB">
        <authorList>
            <consortium name="WormBaseParasite"/>
        </authorList>
    </citation>
    <scope>IDENTIFICATION</scope>
</reference>
<keyword evidence="7" id="KW-0963">Cytoplasm</keyword>
<evidence type="ECO:0000256" key="6">
    <source>
        <dbReference type="ARBA" id="ARBA00018857"/>
    </source>
</evidence>
<evidence type="ECO:0000256" key="12">
    <source>
        <dbReference type="ARBA" id="ARBA00022801"/>
    </source>
</evidence>
<evidence type="ECO:0000256" key="5">
    <source>
        <dbReference type="ARBA" id="ARBA00012507"/>
    </source>
</evidence>
<dbReference type="PANTHER" id="PTHR20884:SF8">
    <property type="entry name" value="GDP-D-GLUCOSE PHOSPHORYLASE 1"/>
    <property type="match status" value="1"/>
</dbReference>
<evidence type="ECO:0000259" key="15">
    <source>
        <dbReference type="Pfam" id="PF26217"/>
    </source>
</evidence>
<dbReference type="STRING" id="451379.A0A0N5AJ90"/>
<dbReference type="EC" id="2.7.7.78" evidence="5"/>